<keyword evidence="9" id="KW-1185">Reference proteome</keyword>
<feature type="domain" description="Protein kinase" evidence="7">
    <location>
        <begin position="12"/>
        <end position="54"/>
    </location>
</feature>
<dbReference type="InterPro" id="IPR000719">
    <property type="entry name" value="Prot_kinase_dom"/>
</dbReference>
<accession>A0A811RQA4</accession>
<evidence type="ECO:0000313" key="8">
    <source>
        <dbReference type="EMBL" id="CAD6272221.1"/>
    </source>
</evidence>
<dbReference type="Gene3D" id="3.30.200.20">
    <property type="entry name" value="Phosphorylase Kinase, domain 1"/>
    <property type="match status" value="1"/>
</dbReference>
<reference evidence="8" key="1">
    <citation type="submission" date="2020-10" db="EMBL/GenBank/DDBJ databases">
        <authorList>
            <person name="Han B."/>
            <person name="Lu T."/>
            <person name="Zhao Q."/>
            <person name="Huang X."/>
            <person name="Zhao Y."/>
        </authorList>
    </citation>
    <scope>NUCLEOTIDE SEQUENCE</scope>
</reference>
<gene>
    <name evidence="8" type="ORF">NCGR_LOCUS55496</name>
</gene>
<dbReference type="GO" id="GO:0007165">
    <property type="term" value="P:signal transduction"/>
    <property type="evidence" value="ECO:0007669"/>
    <property type="project" value="TreeGrafter"/>
</dbReference>
<feature type="binding site" evidence="6">
    <location>
        <position position="41"/>
    </location>
    <ligand>
        <name>ATP</name>
        <dbReference type="ChEBI" id="CHEBI:30616"/>
    </ligand>
</feature>
<evidence type="ECO:0000256" key="6">
    <source>
        <dbReference type="PROSITE-ProRule" id="PRU10141"/>
    </source>
</evidence>
<dbReference type="EMBL" id="CAJGYO010000016">
    <property type="protein sequence ID" value="CAD6272221.1"/>
    <property type="molecule type" value="Genomic_DNA"/>
</dbReference>
<evidence type="ECO:0000256" key="1">
    <source>
        <dbReference type="ARBA" id="ARBA00022527"/>
    </source>
</evidence>
<keyword evidence="3 6" id="KW-0547">Nucleotide-binding</keyword>
<proteinExistence type="predicted"/>
<dbReference type="SUPFAM" id="SSF56112">
    <property type="entry name" value="Protein kinase-like (PK-like)"/>
    <property type="match status" value="1"/>
</dbReference>
<evidence type="ECO:0000256" key="5">
    <source>
        <dbReference type="ARBA" id="ARBA00022840"/>
    </source>
</evidence>
<name>A0A811RQA4_9POAL</name>
<sequence>MGKTPRLLLGRYELGRLLGKGTFAKVYHTRNVGTREEVAIKIMDKDHLSKLGAV</sequence>
<keyword evidence="1" id="KW-0723">Serine/threonine-protein kinase</keyword>
<dbReference type="InterPro" id="IPR011009">
    <property type="entry name" value="Kinase-like_dom_sf"/>
</dbReference>
<organism evidence="8 9">
    <name type="scientific">Miscanthus lutarioriparius</name>
    <dbReference type="NCBI Taxonomy" id="422564"/>
    <lineage>
        <taxon>Eukaryota</taxon>
        <taxon>Viridiplantae</taxon>
        <taxon>Streptophyta</taxon>
        <taxon>Embryophyta</taxon>
        <taxon>Tracheophyta</taxon>
        <taxon>Spermatophyta</taxon>
        <taxon>Magnoliopsida</taxon>
        <taxon>Liliopsida</taxon>
        <taxon>Poales</taxon>
        <taxon>Poaceae</taxon>
        <taxon>PACMAD clade</taxon>
        <taxon>Panicoideae</taxon>
        <taxon>Andropogonodae</taxon>
        <taxon>Andropogoneae</taxon>
        <taxon>Saccharinae</taxon>
        <taxon>Miscanthus</taxon>
    </lineage>
</organism>
<keyword evidence="4" id="KW-0418">Kinase</keyword>
<evidence type="ECO:0000256" key="3">
    <source>
        <dbReference type="ARBA" id="ARBA00022741"/>
    </source>
</evidence>
<evidence type="ECO:0000313" key="9">
    <source>
        <dbReference type="Proteomes" id="UP000604825"/>
    </source>
</evidence>
<dbReference type="PANTHER" id="PTHR43895">
    <property type="entry name" value="CALCIUM/CALMODULIN-DEPENDENT PROTEIN KINASE KINASE-RELATED"/>
    <property type="match status" value="1"/>
</dbReference>
<protein>
    <recommendedName>
        <fullName evidence="7">Protein kinase domain-containing protein</fullName>
    </recommendedName>
</protein>
<dbReference type="OrthoDB" id="1595149at2759"/>
<comment type="caution">
    <text evidence="8">The sequence shown here is derived from an EMBL/GenBank/DDBJ whole genome shotgun (WGS) entry which is preliminary data.</text>
</comment>
<dbReference type="GO" id="GO:0005524">
    <property type="term" value="F:ATP binding"/>
    <property type="evidence" value="ECO:0007669"/>
    <property type="project" value="UniProtKB-UniRule"/>
</dbReference>
<dbReference type="PANTHER" id="PTHR43895:SF4">
    <property type="entry name" value="CBL-INTERACTING PROTEIN KINASE 25"/>
    <property type="match status" value="1"/>
</dbReference>
<keyword evidence="5 6" id="KW-0067">ATP-binding</keyword>
<dbReference type="InterPro" id="IPR017441">
    <property type="entry name" value="Protein_kinase_ATP_BS"/>
</dbReference>
<dbReference type="GO" id="GO:0004674">
    <property type="term" value="F:protein serine/threonine kinase activity"/>
    <property type="evidence" value="ECO:0007669"/>
    <property type="project" value="UniProtKB-KW"/>
</dbReference>
<evidence type="ECO:0000256" key="4">
    <source>
        <dbReference type="ARBA" id="ARBA00022777"/>
    </source>
</evidence>
<evidence type="ECO:0000259" key="7">
    <source>
        <dbReference type="PROSITE" id="PS50011"/>
    </source>
</evidence>
<dbReference type="Proteomes" id="UP000604825">
    <property type="component" value="Unassembled WGS sequence"/>
</dbReference>
<dbReference type="AlphaFoldDB" id="A0A811RQA4"/>
<dbReference type="PROSITE" id="PS50011">
    <property type="entry name" value="PROTEIN_KINASE_DOM"/>
    <property type="match status" value="1"/>
</dbReference>
<dbReference type="PROSITE" id="PS00107">
    <property type="entry name" value="PROTEIN_KINASE_ATP"/>
    <property type="match status" value="1"/>
</dbReference>
<keyword evidence="2" id="KW-0808">Transferase</keyword>
<evidence type="ECO:0000256" key="2">
    <source>
        <dbReference type="ARBA" id="ARBA00022679"/>
    </source>
</evidence>